<evidence type="ECO:0000313" key="9">
    <source>
        <dbReference type="Proteomes" id="UP000280346"/>
    </source>
</evidence>
<keyword evidence="5 7" id="KW-0411">Iron-sulfur</keyword>
<dbReference type="PIRSF" id="PIRSF000216">
    <property type="entry name" value="NADH_DH_24kDa"/>
    <property type="match status" value="1"/>
</dbReference>
<name>A0A3S0UYB6_9PROT</name>
<dbReference type="CDD" id="cd03081">
    <property type="entry name" value="TRX_Fd_NuoE_FDH_gamma"/>
    <property type="match status" value="1"/>
</dbReference>
<dbReference type="EMBL" id="RZIJ01000029">
    <property type="protein sequence ID" value="RUQ64515.1"/>
    <property type="molecule type" value="Genomic_DNA"/>
</dbReference>
<comment type="similarity">
    <text evidence="1">Belongs to the complex I 24 kDa subunit family.</text>
</comment>
<evidence type="ECO:0000256" key="2">
    <source>
        <dbReference type="ARBA" id="ARBA00022714"/>
    </source>
</evidence>
<dbReference type="InterPro" id="IPR036249">
    <property type="entry name" value="Thioredoxin-like_sf"/>
</dbReference>
<dbReference type="InterPro" id="IPR028431">
    <property type="entry name" value="NADP_DH_HndA-like"/>
</dbReference>
<keyword evidence="9" id="KW-1185">Reference proteome</keyword>
<accession>A0A3S0UYB6</accession>
<evidence type="ECO:0000313" key="8">
    <source>
        <dbReference type="EMBL" id="RUQ64515.1"/>
    </source>
</evidence>
<dbReference type="NCBIfam" id="NF004638">
    <property type="entry name" value="PRK05988.1"/>
    <property type="match status" value="1"/>
</dbReference>
<reference evidence="8 9" key="1">
    <citation type="submission" date="2018-12" db="EMBL/GenBank/DDBJ databases">
        <authorList>
            <person name="Yang Y."/>
        </authorList>
    </citation>
    <scope>NUCLEOTIDE SEQUENCE [LARGE SCALE GENOMIC DNA]</scope>
    <source>
        <strain evidence="8 9">GSF71</strain>
    </source>
</reference>
<evidence type="ECO:0000256" key="3">
    <source>
        <dbReference type="ARBA" id="ARBA00022723"/>
    </source>
</evidence>
<dbReference type="InterPro" id="IPR041921">
    <property type="entry name" value="NuoE_N"/>
</dbReference>
<comment type="cofactor">
    <cofactor evidence="7">
        <name>[2Fe-2S] cluster</name>
        <dbReference type="ChEBI" id="CHEBI:190135"/>
    </cofactor>
    <text evidence="7">Binds 1 [2Fe-2S] cluster.</text>
</comment>
<organism evidence="8 9">
    <name type="scientific">Azospirillum doebereinerae</name>
    <dbReference type="NCBI Taxonomy" id="92933"/>
    <lineage>
        <taxon>Bacteria</taxon>
        <taxon>Pseudomonadati</taxon>
        <taxon>Pseudomonadota</taxon>
        <taxon>Alphaproteobacteria</taxon>
        <taxon>Rhodospirillales</taxon>
        <taxon>Azospirillaceae</taxon>
        <taxon>Azospirillum</taxon>
    </lineage>
</organism>
<dbReference type="SUPFAM" id="SSF52833">
    <property type="entry name" value="Thioredoxin-like"/>
    <property type="match status" value="1"/>
</dbReference>
<dbReference type="Gene3D" id="1.10.10.1590">
    <property type="entry name" value="NADH-quinone oxidoreductase subunit E"/>
    <property type="match status" value="1"/>
</dbReference>
<feature type="binding site" evidence="7">
    <location>
        <position position="127"/>
    </location>
    <ligand>
        <name>[2Fe-2S] cluster</name>
        <dbReference type="ChEBI" id="CHEBI:190135"/>
    </ligand>
</feature>
<dbReference type="PANTHER" id="PTHR43342">
    <property type="entry name" value="NADH-QUINONE OXIDOREDUCTASE, E SUBUNIT"/>
    <property type="match status" value="1"/>
</dbReference>
<feature type="binding site" evidence="7">
    <location>
        <position position="87"/>
    </location>
    <ligand>
        <name>[2Fe-2S] cluster</name>
        <dbReference type="ChEBI" id="CHEBI:190135"/>
    </ligand>
</feature>
<dbReference type="GO" id="GO:0051537">
    <property type="term" value="F:2 iron, 2 sulfur cluster binding"/>
    <property type="evidence" value="ECO:0007669"/>
    <property type="project" value="UniProtKB-KW"/>
</dbReference>
<dbReference type="GO" id="GO:0046872">
    <property type="term" value="F:metal ion binding"/>
    <property type="evidence" value="ECO:0007669"/>
    <property type="project" value="UniProtKB-KW"/>
</dbReference>
<proteinExistence type="inferred from homology"/>
<dbReference type="RefSeq" id="WP_127003538.1">
    <property type="nucleotide sequence ID" value="NZ_JBNPXW010000011.1"/>
</dbReference>
<evidence type="ECO:0000256" key="6">
    <source>
        <dbReference type="ARBA" id="ARBA00034078"/>
    </source>
</evidence>
<comment type="caution">
    <text evidence="8">The sequence shown here is derived from an EMBL/GenBank/DDBJ whole genome shotgun (WGS) entry which is preliminary data.</text>
</comment>
<dbReference type="GO" id="GO:0016491">
    <property type="term" value="F:oxidoreductase activity"/>
    <property type="evidence" value="ECO:0007669"/>
    <property type="project" value="InterPro"/>
</dbReference>
<evidence type="ECO:0000256" key="7">
    <source>
        <dbReference type="PIRSR" id="PIRSR000216-1"/>
    </source>
</evidence>
<protein>
    <submittedName>
        <fullName evidence="8">Formate dehydrogenase subunit gamma</fullName>
    </submittedName>
</protein>
<dbReference type="Pfam" id="PF01257">
    <property type="entry name" value="2Fe-2S_thioredx"/>
    <property type="match status" value="1"/>
</dbReference>
<dbReference type="PANTHER" id="PTHR43342:SF1">
    <property type="entry name" value="BIFURCATING [FEFE] HYDROGENASE GAMMA SUBUNIT"/>
    <property type="match status" value="1"/>
</dbReference>
<keyword evidence="2 7" id="KW-0001">2Fe-2S</keyword>
<evidence type="ECO:0000256" key="4">
    <source>
        <dbReference type="ARBA" id="ARBA00023004"/>
    </source>
</evidence>
<feature type="binding site" evidence="7">
    <location>
        <position position="82"/>
    </location>
    <ligand>
        <name>[2Fe-2S] cluster</name>
        <dbReference type="ChEBI" id="CHEBI:190135"/>
    </ligand>
</feature>
<comment type="cofactor">
    <cofactor evidence="6">
        <name>[2Fe-2S] cluster</name>
        <dbReference type="ChEBI" id="CHEBI:190135"/>
    </cofactor>
</comment>
<dbReference type="AlphaFoldDB" id="A0A3S0UYB6"/>
<gene>
    <name evidence="8" type="ORF">EJ913_26295</name>
</gene>
<dbReference type="OrthoDB" id="9807941at2"/>
<evidence type="ECO:0000256" key="5">
    <source>
        <dbReference type="ARBA" id="ARBA00023014"/>
    </source>
</evidence>
<keyword evidence="3 7" id="KW-0479">Metal-binding</keyword>
<feature type="binding site" evidence="7">
    <location>
        <position position="123"/>
    </location>
    <ligand>
        <name>[2Fe-2S] cluster</name>
        <dbReference type="ChEBI" id="CHEBI:190135"/>
    </ligand>
</feature>
<dbReference type="Proteomes" id="UP000280346">
    <property type="component" value="Unassembled WGS sequence"/>
</dbReference>
<dbReference type="Gene3D" id="3.40.30.10">
    <property type="entry name" value="Glutaredoxin"/>
    <property type="match status" value="1"/>
</dbReference>
<keyword evidence="4 7" id="KW-0408">Iron</keyword>
<sequence>MNACQPWSVERARTIVADNRHLRGALLPILHALQEEFGYIDEQAIPLLAGELNLSRADVHGVVSFYHEFRREKPGRHVIKVCRAEACQAMGANALVDHIKAKLQVDFHGTTADGAFTLEQVFCLGNCALSPAVMVDEHLYGRVSPARFDAIAAETAHPTTRPAGQKERAQ</sequence>
<evidence type="ECO:0000256" key="1">
    <source>
        <dbReference type="ARBA" id="ARBA00010643"/>
    </source>
</evidence>
<dbReference type="InterPro" id="IPR002023">
    <property type="entry name" value="NuoE-like"/>
</dbReference>